<dbReference type="EMBL" id="CP010897">
    <property type="protein sequence ID" value="AJP57809.1"/>
    <property type="molecule type" value="Genomic_DNA"/>
</dbReference>
<gene>
    <name evidence="1" type="ORF">UC34_14110</name>
</gene>
<dbReference type="SUPFAM" id="SSF54427">
    <property type="entry name" value="NTF2-like"/>
    <property type="match status" value="1"/>
</dbReference>
<dbReference type="Proteomes" id="UP000035085">
    <property type="component" value="Chromosome"/>
</dbReference>
<reference evidence="2" key="1">
    <citation type="submission" date="2015-02" db="EMBL/GenBank/DDBJ databases">
        <title>Complete Genome Sequencing of Pandoraea vervacti NS15 sp. nov.</title>
        <authorList>
            <person name="Chan K.-G."/>
        </authorList>
    </citation>
    <scope>NUCLEOTIDE SEQUENCE [LARGE SCALE GENOMIC DNA]</scope>
    <source>
        <strain evidence="2">NS15</strain>
    </source>
</reference>
<keyword evidence="2" id="KW-1185">Reference proteome</keyword>
<evidence type="ECO:0000313" key="1">
    <source>
        <dbReference type="EMBL" id="AJP57809.1"/>
    </source>
</evidence>
<evidence type="ECO:0000313" key="2">
    <source>
        <dbReference type="Proteomes" id="UP000035085"/>
    </source>
</evidence>
<protein>
    <recommendedName>
        <fullName evidence="3">SnoaL-like domain-containing protein</fullName>
    </recommendedName>
</protein>
<name>A0ABN4FQ36_9BURK</name>
<dbReference type="InterPro" id="IPR032710">
    <property type="entry name" value="NTF2-like_dom_sf"/>
</dbReference>
<accession>A0ABN4FQ36</accession>
<evidence type="ECO:0008006" key="3">
    <source>
        <dbReference type="Google" id="ProtNLM"/>
    </source>
</evidence>
<proteinExistence type="predicted"/>
<dbReference type="RefSeq" id="WP_044456045.1">
    <property type="nucleotide sequence ID" value="NZ_CP010897.2"/>
</dbReference>
<sequence>MALMQAVVNDLFNQPHLTTRDAVGRHFAPSFRQRTNGEWSDFDAFVANIDQFRRRVAHACVTVLDEFSDGERYAERHIIDLLTHDGQKIVQEVFMFAERDADGRFRRIEETTLSLGAASDG</sequence>
<organism evidence="1 2">
    <name type="scientific">Pandoraea vervacti</name>
    <dbReference type="NCBI Taxonomy" id="656178"/>
    <lineage>
        <taxon>Bacteria</taxon>
        <taxon>Pseudomonadati</taxon>
        <taxon>Pseudomonadota</taxon>
        <taxon>Betaproteobacteria</taxon>
        <taxon>Burkholderiales</taxon>
        <taxon>Burkholderiaceae</taxon>
        <taxon>Pandoraea</taxon>
    </lineage>
</organism>